<dbReference type="PROSITE" id="PS51782">
    <property type="entry name" value="LYSM"/>
    <property type="match status" value="1"/>
</dbReference>
<dbReference type="Proteomes" id="UP000319828">
    <property type="component" value="Unassembled WGS sequence"/>
</dbReference>
<evidence type="ECO:0000313" key="4">
    <source>
        <dbReference type="Proteomes" id="UP000319828"/>
    </source>
</evidence>
<dbReference type="CDD" id="cd00118">
    <property type="entry name" value="LysM"/>
    <property type="match status" value="1"/>
</dbReference>
<dbReference type="Gene3D" id="3.10.350.10">
    <property type="entry name" value="LysM domain"/>
    <property type="match status" value="1"/>
</dbReference>
<feature type="compositionally biased region" description="Basic and acidic residues" evidence="1">
    <location>
        <begin position="739"/>
        <end position="748"/>
    </location>
</feature>
<dbReference type="EMBL" id="VMKJ01000041">
    <property type="protein sequence ID" value="TVO33444.1"/>
    <property type="molecule type" value="Genomic_DNA"/>
</dbReference>
<organism evidence="3 4">
    <name type="scientific">Vibrio algivorus</name>
    <dbReference type="NCBI Taxonomy" id="1667024"/>
    <lineage>
        <taxon>Bacteria</taxon>
        <taxon>Pseudomonadati</taxon>
        <taxon>Pseudomonadota</taxon>
        <taxon>Gammaproteobacteria</taxon>
        <taxon>Vibrionales</taxon>
        <taxon>Vibrionaceae</taxon>
        <taxon>Vibrio</taxon>
    </lineage>
</organism>
<dbReference type="OrthoDB" id="4378831at2"/>
<dbReference type="SUPFAM" id="SSF54106">
    <property type="entry name" value="LysM domain"/>
    <property type="match status" value="1"/>
</dbReference>
<dbReference type="SMART" id="SM00257">
    <property type="entry name" value="LysM"/>
    <property type="match status" value="1"/>
</dbReference>
<reference evidence="3 4" key="1">
    <citation type="submission" date="2019-07" db="EMBL/GenBank/DDBJ databases">
        <title>The draft genome sequence of Vibrio algivorus M1486.</title>
        <authorList>
            <person name="Meng X."/>
        </authorList>
    </citation>
    <scope>NUCLEOTIDE SEQUENCE [LARGE SCALE GENOMIC DNA]</scope>
    <source>
        <strain evidence="3 4">M1486</strain>
    </source>
</reference>
<dbReference type="InterPro" id="IPR018712">
    <property type="entry name" value="Tle1-like_cat"/>
</dbReference>
<dbReference type="PANTHER" id="PTHR33840:SF1">
    <property type="entry name" value="TLE1 PHOSPHOLIPASE DOMAIN-CONTAINING PROTEIN"/>
    <property type="match status" value="1"/>
</dbReference>
<name>A0A557NYE5_9VIBR</name>
<feature type="region of interest" description="Disordered" evidence="1">
    <location>
        <begin position="725"/>
        <end position="748"/>
    </location>
</feature>
<dbReference type="AlphaFoldDB" id="A0A557NYE5"/>
<evidence type="ECO:0000256" key="1">
    <source>
        <dbReference type="SAM" id="MobiDB-lite"/>
    </source>
</evidence>
<comment type="caution">
    <text evidence="3">The sequence shown here is derived from an EMBL/GenBank/DDBJ whole genome shotgun (WGS) entry which is preliminary data.</text>
</comment>
<sequence>MGMLGVNPHCVECANTDHWIELIVVDERNQYFDNVKGTLIDAKGRRYTITLNNQPIRLDGITAGRIQIELDPTLWLKQAQQRRPFVKDSTENLTHDVKAGDTLTSVAEKYGMTLNTILALNPQYQDDPDLVVVGDTVKLNDQYQGEPVDEWLSQYPIGYHDEPRQRINMTAGDLLSSTDAEALPERHQARQAISLNSPDFNGHLISDQCYVVCVQGFNYITLRFGLFFDGTANNTYSAQWGKQQLEGYYNQWQSLHSLEGNLPVKDWQARSYNYPNQEDFYWFWEDDEKVESSAANELTNIQKLYERYLNDEFNQEQTVFYHSEYITGIGTSNSTEIAKADESVLGGQALGLGEYGVEAKVVTSIEQLTEQLKIISDQFKSREIDGINKVELDVFGFSRGAAAARHFINVLLDGEKGEFVPKFVETCQQNELALQAGFDWSMNEHCEVTFAGLFDTVAAIADFSSLDFTPHNQDNGNVRLWLDPQRVRHAVHLTASPKTEYRYNFSSNKLNSADNFHEIMVYGAHSDVGGGYYSQYAFDQNEYLLPLIERKRIKRILRDFNNFDFERVKQQIEQALQQELAKEVAQGWNEDDYIISVEKGPLRGNNDRQQATGELILQRLVQGDLSRLYLRVMYGLAESMQVPLSDVSLKNNKVVWNNEKENGFIVPELISGSDHSSAMTFGKLCDALLQMSKQGNIAELTTYLFSNEFLDAFMRYNLIHHSSDDGIANHPNTNSQGAFDREQYDPTV</sequence>
<feature type="domain" description="LysM" evidence="2">
    <location>
        <begin position="93"/>
        <end position="139"/>
    </location>
</feature>
<dbReference type="PANTHER" id="PTHR33840">
    <property type="match status" value="1"/>
</dbReference>
<accession>A0A557NYE5</accession>
<evidence type="ECO:0000313" key="3">
    <source>
        <dbReference type="EMBL" id="TVO33444.1"/>
    </source>
</evidence>
<gene>
    <name evidence="3" type="ORF">FOF44_15330</name>
</gene>
<proteinExistence type="predicted"/>
<dbReference type="Pfam" id="PF01476">
    <property type="entry name" value="LysM"/>
    <property type="match status" value="1"/>
</dbReference>
<dbReference type="InterPro" id="IPR018392">
    <property type="entry name" value="LysM"/>
</dbReference>
<dbReference type="RefSeq" id="WP_144388937.1">
    <property type="nucleotide sequence ID" value="NZ_CANNCB010000045.1"/>
</dbReference>
<dbReference type="Pfam" id="PF09994">
    <property type="entry name" value="T6SS_Tle1-like_cat"/>
    <property type="match status" value="1"/>
</dbReference>
<dbReference type="InterPro" id="IPR036779">
    <property type="entry name" value="LysM_dom_sf"/>
</dbReference>
<evidence type="ECO:0000259" key="2">
    <source>
        <dbReference type="PROSITE" id="PS51782"/>
    </source>
</evidence>
<protein>
    <submittedName>
        <fullName evidence="3">LysM peptidoglycan-binding domain-containing protein</fullName>
    </submittedName>
</protein>